<dbReference type="InterPro" id="IPR022409">
    <property type="entry name" value="PKD/Chitinase_dom"/>
</dbReference>
<protein>
    <submittedName>
        <fullName evidence="2">PKD domain-containing protein</fullName>
    </submittedName>
</protein>
<dbReference type="InterPro" id="IPR000601">
    <property type="entry name" value="PKD_dom"/>
</dbReference>
<dbReference type="EMBL" id="JANFQO010000007">
    <property type="protein sequence ID" value="MCQ4164882.1"/>
    <property type="molecule type" value="Genomic_DNA"/>
</dbReference>
<dbReference type="CDD" id="cd00146">
    <property type="entry name" value="PKD"/>
    <property type="match status" value="1"/>
</dbReference>
<feature type="domain" description="PKD" evidence="1">
    <location>
        <begin position="719"/>
        <end position="804"/>
    </location>
</feature>
<proteinExistence type="predicted"/>
<organism evidence="2 3">
    <name type="scientific">Tahibacter harae</name>
    <dbReference type="NCBI Taxonomy" id="2963937"/>
    <lineage>
        <taxon>Bacteria</taxon>
        <taxon>Pseudomonadati</taxon>
        <taxon>Pseudomonadota</taxon>
        <taxon>Gammaproteobacteria</taxon>
        <taxon>Lysobacterales</taxon>
        <taxon>Rhodanobacteraceae</taxon>
        <taxon>Tahibacter</taxon>
    </lineage>
</organism>
<dbReference type="PROSITE" id="PS50093">
    <property type="entry name" value="PKD"/>
    <property type="match status" value="1"/>
</dbReference>
<dbReference type="InterPro" id="IPR013783">
    <property type="entry name" value="Ig-like_fold"/>
</dbReference>
<reference evidence="2" key="1">
    <citation type="submission" date="2022-07" db="EMBL/GenBank/DDBJ databases">
        <title>Tahibacter sp., a new gammaproteobacterium isolated from the silt sample collected at pig farm.</title>
        <authorList>
            <person name="Chen H."/>
        </authorList>
    </citation>
    <scope>NUCLEOTIDE SEQUENCE</scope>
    <source>
        <strain evidence="2">P2K</strain>
    </source>
</reference>
<dbReference type="Proteomes" id="UP001165498">
    <property type="component" value="Unassembled WGS sequence"/>
</dbReference>
<dbReference type="RefSeq" id="WP_255913870.1">
    <property type="nucleotide sequence ID" value="NZ_JANFQO010000007.1"/>
</dbReference>
<comment type="caution">
    <text evidence="2">The sequence shown here is derived from an EMBL/GenBank/DDBJ whole genome shotgun (WGS) entry which is preliminary data.</text>
</comment>
<evidence type="ECO:0000313" key="2">
    <source>
        <dbReference type="EMBL" id="MCQ4164882.1"/>
    </source>
</evidence>
<dbReference type="Gene3D" id="2.60.40.10">
    <property type="entry name" value="Immunoglobulins"/>
    <property type="match status" value="1"/>
</dbReference>
<gene>
    <name evidence="2" type="ORF">NM961_09195</name>
</gene>
<dbReference type="InterPro" id="IPR035986">
    <property type="entry name" value="PKD_dom_sf"/>
</dbReference>
<dbReference type="SUPFAM" id="SSF49299">
    <property type="entry name" value="PKD domain"/>
    <property type="match status" value="1"/>
</dbReference>
<feature type="non-terminal residue" evidence="2">
    <location>
        <position position="818"/>
    </location>
</feature>
<keyword evidence="3" id="KW-1185">Reference proteome</keyword>
<evidence type="ECO:0000313" key="3">
    <source>
        <dbReference type="Proteomes" id="UP001165498"/>
    </source>
</evidence>
<sequence>MHRHAPAPRRFERLRQLTTARLLQPLLLGLLTAGSAFAVQPPIETGGARVGPVRAFLAPELAVQPELEATIQLTARMSQHSAAADFLGRNPGQWEMRWDRRADRPDLIQGSGIALIPGRGNSLSLEQLGLARSETVDLAVVEARLLDFIAKNGDLLKTDGLEFQLDTEASIGYGEGNSHWFVEFAQSKNGVRVRGANLFFRISNGNIVQFGSHMVAPVKTDTLAVSDRAKAFELARQELGFGADVRISQTINRGELLLLPYASDGRSAGDGYSGVDGEGYEHRLAWRFVFRNFGDKAIYDLLVDAKTNRVIEVRDQTLYAAATVDGGVFLGLNTGPETIVPLPFAAVTNGTAKVTDALGIYDYSSGTATTALDGKYFRMSDSCGSISLSNSTDGNLHLGTDTGTDCGNTSAPGGAGNTRASRTGFYYLTRINRKAATFLPSNSWIASKVTANMNVNDVCNATWGGSSANFYKSGTHPSDSTITCANTGEIPAVFLHEWGHGMDQNSGGAASEYGSGEAVGDTFAFLETKDACIGNGFFTGRNGCTNCRSTCTGVRDLFAFSLQGAATIAKPSNVTADAGLNCDRLACPYLVNGISPYQGPMGYEGHCESYIASTANWDLAQSLVGAHGSSAGWAQMDKIWYASLTTSKSAYRVASGGKCNAAASVDGCGSNNWYTVYLAADDDDGNLANGTPNACRIWDAFNVHGIACGTRPACSGGTTNVPPVANFSSSTSGLTANFTDSSTDSDGSIVSRSWNFGDGGTSTAASPSHTYAAAGTYTVTLTVTDDDGATNTKTSTVTVSTGPANVAPVANFSSSTSG</sequence>
<name>A0ABT1QRK7_9GAMM</name>
<dbReference type="Pfam" id="PF18911">
    <property type="entry name" value="PKD_4"/>
    <property type="match status" value="1"/>
</dbReference>
<evidence type="ECO:0000259" key="1">
    <source>
        <dbReference type="PROSITE" id="PS50093"/>
    </source>
</evidence>
<accession>A0ABT1QRK7</accession>
<dbReference type="SMART" id="SM00089">
    <property type="entry name" value="PKD"/>
    <property type="match status" value="1"/>
</dbReference>
<dbReference type="SUPFAM" id="SSF55486">
    <property type="entry name" value="Metalloproteases ('zincins'), catalytic domain"/>
    <property type="match status" value="1"/>
</dbReference>